<dbReference type="OMA" id="HRCLVAQ"/>
<sequence>MVVTRGASTSAGEKDSDYTLQAAAAASTGSSVFGGGKTNTNSTLSVPLKRKMTHQNLETITIDPMYDLTLIVGTPEHTKGQKAFQVSKGVFRNISAVWAKMMNGNWAESSQSEICLPDDSCEALHIVLQIVHFQLSKLPEKLSREELVDLSVLTDKYQLANAVRVGLEMKKWMEPHKKAYMSRPSDAALQDFIVITFAFSLQGDFEYLVSRLATELEVDAQGKFYYRDGKQKQKQIVLRSDLPTSVSGTGRVLPKSFQNIDL</sequence>
<protein>
    <recommendedName>
        <fullName evidence="3">BTB domain-containing protein</fullName>
    </recommendedName>
</protein>
<dbReference type="InParanoid" id="Q0UKR1"/>
<dbReference type="SUPFAM" id="SSF54695">
    <property type="entry name" value="POZ domain"/>
    <property type="match status" value="1"/>
</dbReference>
<dbReference type="GeneID" id="5974879"/>
<dbReference type="Gene3D" id="3.30.710.10">
    <property type="entry name" value="Potassium Channel Kv1.1, Chain A"/>
    <property type="match status" value="1"/>
</dbReference>
<organism evidence="1 2">
    <name type="scientific">Phaeosphaeria nodorum (strain SN15 / ATCC MYA-4574 / FGSC 10173)</name>
    <name type="common">Glume blotch fungus</name>
    <name type="synonym">Parastagonospora nodorum</name>
    <dbReference type="NCBI Taxonomy" id="321614"/>
    <lineage>
        <taxon>Eukaryota</taxon>
        <taxon>Fungi</taxon>
        <taxon>Dikarya</taxon>
        <taxon>Ascomycota</taxon>
        <taxon>Pezizomycotina</taxon>
        <taxon>Dothideomycetes</taxon>
        <taxon>Pleosporomycetidae</taxon>
        <taxon>Pleosporales</taxon>
        <taxon>Pleosporineae</taxon>
        <taxon>Phaeosphaeriaceae</taxon>
        <taxon>Parastagonospora</taxon>
    </lineage>
</organism>
<evidence type="ECO:0000313" key="1">
    <source>
        <dbReference type="EMBL" id="EAT85119.1"/>
    </source>
</evidence>
<dbReference type="RefSeq" id="XP_001797986.1">
    <property type="nucleotide sequence ID" value="XM_001797934.1"/>
</dbReference>
<name>Q0UKR1_PHANO</name>
<reference evidence="2" key="1">
    <citation type="journal article" date="2007" name="Plant Cell">
        <title>Dothideomycete-plant interactions illuminated by genome sequencing and EST analysis of the wheat pathogen Stagonospora nodorum.</title>
        <authorList>
            <person name="Hane J.K."/>
            <person name="Lowe R.G."/>
            <person name="Solomon P.S."/>
            <person name="Tan K.C."/>
            <person name="Schoch C.L."/>
            <person name="Spatafora J.W."/>
            <person name="Crous P.W."/>
            <person name="Kodira C."/>
            <person name="Birren B.W."/>
            <person name="Galagan J.E."/>
            <person name="Torriani S.F."/>
            <person name="McDonald B.A."/>
            <person name="Oliver R.P."/>
        </authorList>
    </citation>
    <scope>NUCLEOTIDE SEQUENCE [LARGE SCALE GENOMIC DNA]</scope>
    <source>
        <strain evidence="2">SN15 / ATCC MYA-4574 / FGSC 10173</strain>
    </source>
</reference>
<proteinExistence type="predicted"/>
<evidence type="ECO:0008006" key="3">
    <source>
        <dbReference type="Google" id="ProtNLM"/>
    </source>
</evidence>
<dbReference type="VEuPathDB" id="FungiDB:JI435_076530"/>
<gene>
    <name evidence="1" type="ORF">SNOG_07653</name>
</gene>
<dbReference type="Proteomes" id="UP000001055">
    <property type="component" value="Unassembled WGS sequence"/>
</dbReference>
<dbReference type="InterPro" id="IPR011333">
    <property type="entry name" value="SKP1/BTB/POZ_sf"/>
</dbReference>
<evidence type="ECO:0000313" key="2">
    <source>
        <dbReference type="Proteomes" id="UP000001055"/>
    </source>
</evidence>
<dbReference type="AlphaFoldDB" id="Q0UKR1"/>
<dbReference type="EMBL" id="CH445335">
    <property type="protein sequence ID" value="EAT85119.1"/>
    <property type="molecule type" value="Genomic_DNA"/>
</dbReference>
<dbReference type="KEGG" id="pno:SNOG_07653"/>
<accession>Q0UKR1</accession>